<protein>
    <submittedName>
        <fullName evidence="2">Uncharacterized protein</fullName>
    </submittedName>
</protein>
<proteinExistence type="predicted"/>
<evidence type="ECO:0000313" key="3">
    <source>
        <dbReference type="Proteomes" id="UP001301769"/>
    </source>
</evidence>
<comment type="caution">
    <text evidence="2">The sequence shown here is derived from an EMBL/GenBank/DDBJ whole genome shotgun (WGS) entry which is preliminary data.</text>
</comment>
<organism evidence="2 3">
    <name type="scientific">Rhypophila decipiens</name>
    <dbReference type="NCBI Taxonomy" id="261697"/>
    <lineage>
        <taxon>Eukaryota</taxon>
        <taxon>Fungi</taxon>
        <taxon>Dikarya</taxon>
        <taxon>Ascomycota</taxon>
        <taxon>Pezizomycotina</taxon>
        <taxon>Sordariomycetes</taxon>
        <taxon>Sordariomycetidae</taxon>
        <taxon>Sordariales</taxon>
        <taxon>Naviculisporaceae</taxon>
        <taxon>Rhypophila</taxon>
    </lineage>
</organism>
<feature type="region of interest" description="Disordered" evidence="1">
    <location>
        <begin position="21"/>
        <end position="43"/>
    </location>
</feature>
<evidence type="ECO:0000313" key="2">
    <source>
        <dbReference type="EMBL" id="KAK4208483.1"/>
    </source>
</evidence>
<accession>A0AAN6XXI1</accession>
<sequence length="234" mass="25375">MLFNCCTAGWFCLRPAPAPNDAPPNEAPPPNEMSPTTVTKARTPKPDSYWAEIQPFQVLSVQAGQLGKELDEIFGKGNYEIKVNTLRPCFKPEQRMSSQMSCKISRLLSNEQKRDTATWILKSQKALTPEQEAKFLTRPMIQDTYRNRGILLQPGRGGIGDVQTSTPVPVAGAGGDITREGAVPVPGSTGYPNNGDDVDMEDVRSTSPEPAKGDNSGVSPPQTEAGPIAIRYSE</sequence>
<dbReference type="AlphaFoldDB" id="A0AAN6XXI1"/>
<reference evidence="2" key="2">
    <citation type="submission" date="2023-05" db="EMBL/GenBank/DDBJ databases">
        <authorList>
            <consortium name="Lawrence Berkeley National Laboratory"/>
            <person name="Steindorff A."/>
            <person name="Hensen N."/>
            <person name="Bonometti L."/>
            <person name="Westerberg I."/>
            <person name="Brannstrom I.O."/>
            <person name="Guillou S."/>
            <person name="Cros-Aarteil S."/>
            <person name="Calhoun S."/>
            <person name="Haridas S."/>
            <person name="Kuo A."/>
            <person name="Mondo S."/>
            <person name="Pangilinan J."/>
            <person name="Riley R."/>
            <person name="Labutti K."/>
            <person name="Andreopoulos B."/>
            <person name="Lipzen A."/>
            <person name="Chen C."/>
            <person name="Yanf M."/>
            <person name="Daum C."/>
            <person name="Ng V."/>
            <person name="Clum A."/>
            <person name="Ohm R."/>
            <person name="Martin F."/>
            <person name="Silar P."/>
            <person name="Natvig D."/>
            <person name="Lalanne C."/>
            <person name="Gautier V."/>
            <person name="Ament-Velasquez S.L."/>
            <person name="Kruys A."/>
            <person name="Hutchinson M.I."/>
            <person name="Powell A.J."/>
            <person name="Barry K."/>
            <person name="Miller A.N."/>
            <person name="Grigoriev I.V."/>
            <person name="Debuchy R."/>
            <person name="Gladieux P."/>
            <person name="Thoren M.H."/>
            <person name="Johannesson H."/>
        </authorList>
    </citation>
    <scope>NUCLEOTIDE SEQUENCE</scope>
    <source>
        <strain evidence="2">PSN293</strain>
    </source>
</reference>
<keyword evidence="3" id="KW-1185">Reference proteome</keyword>
<reference evidence="2" key="1">
    <citation type="journal article" date="2023" name="Mol. Phylogenet. Evol.">
        <title>Genome-scale phylogeny and comparative genomics of the fungal order Sordariales.</title>
        <authorList>
            <person name="Hensen N."/>
            <person name="Bonometti L."/>
            <person name="Westerberg I."/>
            <person name="Brannstrom I.O."/>
            <person name="Guillou S."/>
            <person name="Cros-Aarteil S."/>
            <person name="Calhoun S."/>
            <person name="Haridas S."/>
            <person name="Kuo A."/>
            <person name="Mondo S."/>
            <person name="Pangilinan J."/>
            <person name="Riley R."/>
            <person name="LaButti K."/>
            <person name="Andreopoulos B."/>
            <person name="Lipzen A."/>
            <person name="Chen C."/>
            <person name="Yan M."/>
            <person name="Daum C."/>
            <person name="Ng V."/>
            <person name="Clum A."/>
            <person name="Steindorff A."/>
            <person name="Ohm R.A."/>
            <person name="Martin F."/>
            <person name="Silar P."/>
            <person name="Natvig D.O."/>
            <person name="Lalanne C."/>
            <person name="Gautier V."/>
            <person name="Ament-Velasquez S.L."/>
            <person name="Kruys A."/>
            <person name="Hutchinson M.I."/>
            <person name="Powell A.J."/>
            <person name="Barry K."/>
            <person name="Miller A.N."/>
            <person name="Grigoriev I.V."/>
            <person name="Debuchy R."/>
            <person name="Gladieux P."/>
            <person name="Hiltunen Thoren M."/>
            <person name="Johannesson H."/>
        </authorList>
    </citation>
    <scope>NUCLEOTIDE SEQUENCE</scope>
    <source>
        <strain evidence="2">PSN293</strain>
    </source>
</reference>
<evidence type="ECO:0000256" key="1">
    <source>
        <dbReference type="SAM" id="MobiDB-lite"/>
    </source>
</evidence>
<feature type="compositionally biased region" description="Pro residues" evidence="1">
    <location>
        <begin position="21"/>
        <end position="32"/>
    </location>
</feature>
<feature type="region of interest" description="Disordered" evidence="1">
    <location>
        <begin position="173"/>
        <end position="234"/>
    </location>
</feature>
<gene>
    <name evidence="2" type="ORF">QBC37DRAFT_70679</name>
</gene>
<name>A0AAN6XXI1_9PEZI</name>
<dbReference type="EMBL" id="MU858241">
    <property type="protein sequence ID" value="KAK4208483.1"/>
    <property type="molecule type" value="Genomic_DNA"/>
</dbReference>
<dbReference type="Proteomes" id="UP001301769">
    <property type="component" value="Unassembled WGS sequence"/>
</dbReference>